<dbReference type="Pfam" id="PF16320">
    <property type="entry name" value="Ribosomal_L12_N"/>
    <property type="match status" value="1"/>
</dbReference>
<reference key="2">
    <citation type="submission" date="2011-05" db="EMBL/GenBank/DDBJ databases">
        <title>The Genome of Mycoplasma haemofelis Strain Ohio2, a pathogenic hemoplasma of the cat.</title>
        <authorList>
            <person name="Santos A.P."/>
            <person name="Guimaraes A.M.S."/>
            <person name="SanMiguel P.J."/>
            <person name="Martin S.W."/>
            <person name="Messick J.B."/>
        </authorList>
    </citation>
    <scope>NUCLEOTIDE SEQUENCE</scope>
    <source>
        <strain>Ohio2</strain>
    </source>
</reference>
<dbReference type="SUPFAM" id="SSF54736">
    <property type="entry name" value="ClpS-like"/>
    <property type="match status" value="1"/>
</dbReference>
<evidence type="ECO:0000313" key="8">
    <source>
        <dbReference type="Proteomes" id="UP000007952"/>
    </source>
</evidence>
<protein>
    <recommendedName>
        <fullName evidence="4">Large ribosomal subunit protein bL12</fullName>
    </recommendedName>
</protein>
<reference evidence="7 8" key="1">
    <citation type="journal article" date="2011" name="J. Bacteriol.">
        <title>Complete genome sequences of two hemotropic Mycoplasmas, Mycoplasma haemofelis strain Ohio2 and Mycoplasma suis strain Illinois.</title>
        <authorList>
            <person name="Messick J.B."/>
            <person name="Santos A.P."/>
            <person name="Guimaraes A.M."/>
        </authorList>
    </citation>
    <scope>NUCLEOTIDE SEQUENCE [LARGE SCALE GENOMIC DNA]</scope>
    <source>
        <strain evidence="7 8">Ohio2</strain>
    </source>
</reference>
<dbReference type="HOGENOM" id="CLU_086499_3_2_14"/>
<keyword evidence="2 4" id="KW-0689">Ribosomal protein</keyword>
<dbReference type="FunFam" id="3.30.1390.10:FF:000001">
    <property type="entry name" value="50S ribosomal protein L7/L12"/>
    <property type="match status" value="1"/>
</dbReference>
<comment type="subunit">
    <text evidence="4">Homodimer. Part of the ribosomal stalk of the 50S ribosomal subunit. Forms a multimeric L10(L12)X complex, where L10 forms an elongated spine to which 2 to 4 L12 dimers bind in a sequential fashion. Binds GTP-bound translation factors.</text>
</comment>
<feature type="domain" description="Large ribosomal subunit protein bL12 C-terminal" evidence="5">
    <location>
        <begin position="58"/>
        <end position="124"/>
    </location>
</feature>
<dbReference type="STRING" id="859194.MHF_1535"/>
<feature type="domain" description="Large ribosomal subunit protein bL12 oligomerization" evidence="6">
    <location>
        <begin position="7"/>
        <end position="49"/>
    </location>
</feature>
<dbReference type="Pfam" id="PF00542">
    <property type="entry name" value="Ribosomal_L12"/>
    <property type="match status" value="1"/>
</dbReference>
<dbReference type="EMBL" id="CP002808">
    <property type="protein sequence ID" value="AEG73768.1"/>
    <property type="molecule type" value="Genomic_DNA"/>
</dbReference>
<dbReference type="KEGG" id="mhf:MHF_1535"/>
<dbReference type="PANTHER" id="PTHR45987">
    <property type="entry name" value="39S RIBOSOMAL PROTEIN L12"/>
    <property type="match status" value="1"/>
</dbReference>
<name>F6FHD8_MYCHI</name>
<sequence length="124" mass="13302">MSKLSSKEIIESLKQYSILELNDLVKAIEEEFGISANFSVAAGSGGADAPKEDAQSEFNLHLVNAGTNKIAVIKIIRKLTGLGLMEAKKMVDTVPALVKEAVPAVEVEDLKKKFVEAGAVVEFK</sequence>
<dbReference type="NCBIfam" id="TIGR00855">
    <property type="entry name" value="L12"/>
    <property type="match status" value="1"/>
</dbReference>
<evidence type="ECO:0000256" key="4">
    <source>
        <dbReference type="HAMAP-Rule" id="MF_00368"/>
    </source>
</evidence>
<dbReference type="GO" id="GO:0003735">
    <property type="term" value="F:structural constituent of ribosome"/>
    <property type="evidence" value="ECO:0007669"/>
    <property type="project" value="InterPro"/>
</dbReference>
<dbReference type="CDD" id="cd00387">
    <property type="entry name" value="Ribosomal_L7_L12"/>
    <property type="match status" value="1"/>
</dbReference>
<dbReference type="eggNOG" id="COG0222">
    <property type="taxonomic scope" value="Bacteria"/>
</dbReference>
<dbReference type="Gene3D" id="1.20.5.710">
    <property type="entry name" value="Single helix bin"/>
    <property type="match status" value="1"/>
</dbReference>
<dbReference type="PANTHER" id="PTHR45987:SF4">
    <property type="entry name" value="LARGE RIBOSOMAL SUBUNIT PROTEIN BL12M"/>
    <property type="match status" value="1"/>
</dbReference>
<dbReference type="GO" id="GO:0003729">
    <property type="term" value="F:mRNA binding"/>
    <property type="evidence" value="ECO:0007669"/>
    <property type="project" value="TreeGrafter"/>
</dbReference>
<organism evidence="7 8">
    <name type="scientific">Mycoplasma haemofelis (strain Ohio2)</name>
    <dbReference type="NCBI Taxonomy" id="859194"/>
    <lineage>
        <taxon>Bacteria</taxon>
        <taxon>Bacillati</taxon>
        <taxon>Mycoplasmatota</taxon>
        <taxon>Mollicutes</taxon>
        <taxon>Mycoplasmataceae</taxon>
        <taxon>Mycoplasma</taxon>
    </lineage>
</organism>
<gene>
    <name evidence="4 7" type="primary">rplL</name>
    <name evidence="7" type="ordered locus">MHF_1535</name>
</gene>
<dbReference type="HAMAP" id="MF_00368">
    <property type="entry name" value="Ribosomal_bL12"/>
    <property type="match status" value="1"/>
</dbReference>
<proteinExistence type="inferred from homology"/>
<dbReference type="InterPro" id="IPR008932">
    <property type="entry name" value="Ribosomal_bL12_oligo"/>
</dbReference>
<dbReference type="BioCyc" id="MHAE859194:G1GR7-1534-MONOMER"/>
<dbReference type="InterPro" id="IPR013823">
    <property type="entry name" value="Ribosomal_bL12_C"/>
</dbReference>
<evidence type="ECO:0000256" key="2">
    <source>
        <dbReference type="ARBA" id="ARBA00022980"/>
    </source>
</evidence>
<evidence type="ECO:0000313" key="7">
    <source>
        <dbReference type="EMBL" id="AEG73768.1"/>
    </source>
</evidence>
<dbReference type="GO" id="GO:0022625">
    <property type="term" value="C:cytosolic large ribosomal subunit"/>
    <property type="evidence" value="ECO:0007669"/>
    <property type="project" value="TreeGrafter"/>
</dbReference>
<comment type="similarity">
    <text evidence="1 4">Belongs to the bacterial ribosomal protein bL12 family.</text>
</comment>
<dbReference type="InterPro" id="IPR036235">
    <property type="entry name" value="Ribosomal_bL12_oligo_N_sf"/>
</dbReference>
<dbReference type="AlphaFoldDB" id="F6FHD8"/>
<keyword evidence="3 4" id="KW-0687">Ribonucleoprotein</keyword>
<dbReference type="Proteomes" id="UP000007952">
    <property type="component" value="Chromosome"/>
</dbReference>
<evidence type="ECO:0000256" key="1">
    <source>
        <dbReference type="ARBA" id="ARBA00007197"/>
    </source>
</evidence>
<dbReference type="SUPFAM" id="SSF48300">
    <property type="entry name" value="Ribosomal protein L7/12, oligomerisation (N-terminal) domain"/>
    <property type="match status" value="1"/>
</dbReference>
<dbReference type="InterPro" id="IPR000206">
    <property type="entry name" value="Ribosomal_bL12"/>
</dbReference>
<accession>F6FHD8</accession>
<evidence type="ECO:0000259" key="6">
    <source>
        <dbReference type="Pfam" id="PF16320"/>
    </source>
</evidence>
<evidence type="ECO:0000259" key="5">
    <source>
        <dbReference type="Pfam" id="PF00542"/>
    </source>
</evidence>
<dbReference type="GO" id="GO:0006412">
    <property type="term" value="P:translation"/>
    <property type="evidence" value="ECO:0007669"/>
    <property type="project" value="UniProtKB-UniRule"/>
</dbReference>
<evidence type="ECO:0000256" key="3">
    <source>
        <dbReference type="ARBA" id="ARBA00023274"/>
    </source>
</evidence>
<dbReference type="InterPro" id="IPR014719">
    <property type="entry name" value="Ribosomal_bL12_C/ClpS-like"/>
</dbReference>
<dbReference type="Gene3D" id="3.30.1390.10">
    <property type="match status" value="1"/>
</dbReference>
<comment type="function">
    <text evidence="4">Forms part of the ribosomal stalk which helps the ribosome interact with GTP-bound translation factors. Is thus essential for accurate translation.</text>
</comment>